<feature type="compositionally biased region" description="Low complexity" evidence="1">
    <location>
        <begin position="39"/>
        <end position="50"/>
    </location>
</feature>
<feature type="region of interest" description="Disordered" evidence="1">
    <location>
        <begin position="36"/>
        <end position="67"/>
    </location>
</feature>
<gene>
    <name evidence="5" type="ORF">Cba03nite_67480</name>
</gene>
<evidence type="ECO:0000259" key="4">
    <source>
        <dbReference type="Pfam" id="PF13559"/>
    </source>
</evidence>
<evidence type="ECO:0000313" key="6">
    <source>
        <dbReference type="Proteomes" id="UP000601223"/>
    </source>
</evidence>
<protein>
    <recommendedName>
        <fullName evidence="4">Protein-glutamine gamma-glutamyltransferase-like C-terminal domain-containing protein</fullName>
    </recommendedName>
</protein>
<keyword evidence="2" id="KW-1133">Transmembrane helix</keyword>
<organism evidence="5 6">
    <name type="scientific">Catellatospora bangladeshensis</name>
    <dbReference type="NCBI Taxonomy" id="310355"/>
    <lineage>
        <taxon>Bacteria</taxon>
        <taxon>Bacillati</taxon>
        <taxon>Actinomycetota</taxon>
        <taxon>Actinomycetes</taxon>
        <taxon>Micromonosporales</taxon>
        <taxon>Micromonosporaceae</taxon>
        <taxon>Catellatospora</taxon>
    </lineage>
</organism>
<dbReference type="Proteomes" id="UP000601223">
    <property type="component" value="Unassembled WGS sequence"/>
</dbReference>
<reference evidence="5 6" key="1">
    <citation type="submission" date="2021-01" db="EMBL/GenBank/DDBJ databases">
        <title>Whole genome shotgun sequence of Catellatospora bangladeshensis NBRC 107357.</title>
        <authorList>
            <person name="Komaki H."/>
            <person name="Tamura T."/>
        </authorList>
    </citation>
    <scope>NUCLEOTIDE SEQUENCE [LARGE SCALE GENOMIC DNA]</scope>
    <source>
        <strain evidence="5 6">NBRC 107357</strain>
    </source>
</reference>
<feature type="chain" id="PRO_5039587664" description="Protein-glutamine gamma-glutamyltransferase-like C-terminal domain-containing protein" evidence="3">
    <location>
        <begin position="25"/>
        <end position="236"/>
    </location>
</feature>
<accession>A0A8J3JXB9</accession>
<sequence>MGALRRWWPLLAVAALLMAAAATASVSVLPVGRALPEQSATPAPSPTATASPPPRTPTPSPSEVAQDAGDSGWLGVVAIGVLLAIGVAVLVALLGAAARSTTKFRRRAIRERPVTRIAQLTDEEEVVAALDAGLLDLDDDAADPRTAVIACWVRLEQAAAAAGVPRLPGDTATDLVVRMLARRHLDAGLLNAFADVYRRARYATHRVDDDMRLQARGSLHRLRDELTAGARSEVGA</sequence>
<dbReference type="Pfam" id="PF13559">
    <property type="entry name" value="DUF4129"/>
    <property type="match status" value="1"/>
</dbReference>
<evidence type="ECO:0000256" key="3">
    <source>
        <dbReference type="SAM" id="SignalP"/>
    </source>
</evidence>
<keyword evidence="3" id="KW-0732">Signal</keyword>
<dbReference type="InterPro" id="IPR025403">
    <property type="entry name" value="TgpA-like_C"/>
</dbReference>
<feature type="signal peptide" evidence="3">
    <location>
        <begin position="1"/>
        <end position="24"/>
    </location>
</feature>
<feature type="compositionally biased region" description="Pro residues" evidence="1">
    <location>
        <begin position="51"/>
        <end position="60"/>
    </location>
</feature>
<proteinExistence type="predicted"/>
<keyword evidence="2" id="KW-0812">Transmembrane</keyword>
<feature type="transmembrane region" description="Helical" evidence="2">
    <location>
        <begin position="73"/>
        <end position="97"/>
    </location>
</feature>
<name>A0A8J3JXB9_9ACTN</name>
<dbReference type="RefSeq" id="WP_203755229.1">
    <property type="nucleotide sequence ID" value="NZ_BONF01000046.1"/>
</dbReference>
<keyword evidence="6" id="KW-1185">Reference proteome</keyword>
<comment type="caution">
    <text evidence="5">The sequence shown here is derived from an EMBL/GenBank/DDBJ whole genome shotgun (WGS) entry which is preliminary data.</text>
</comment>
<dbReference type="AlphaFoldDB" id="A0A8J3JXB9"/>
<keyword evidence="2" id="KW-0472">Membrane</keyword>
<dbReference type="EMBL" id="BONF01000046">
    <property type="protein sequence ID" value="GIF85399.1"/>
    <property type="molecule type" value="Genomic_DNA"/>
</dbReference>
<evidence type="ECO:0000256" key="2">
    <source>
        <dbReference type="SAM" id="Phobius"/>
    </source>
</evidence>
<evidence type="ECO:0000313" key="5">
    <source>
        <dbReference type="EMBL" id="GIF85399.1"/>
    </source>
</evidence>
<evidence type="ECO:0000256" key="1">
    <source>
        <dbReference type="SAM" id="MobiDB-lite"/>
    </source>
</evidence>
<feature type="domain" description="Protein-glutamine gamma-glutamyltransferase-like C-terminal" evidence="4">
    <location>
        <begin position="151"/>
        <end position="216"/>
    </location>
</feature>